<gene>
    <name evidence="1" type="ORF">HMPREF1090_01101</name>
</gene>
<dbReference type="PATRIC" id="fig|999408.3.peg.1179"/>
<name>A0A0E2HT56_9FIRM</name>
<accession>A0A0E2HT56</accession>
<dbReference type="Proteomes" id="UP000013085">
    <property type="component" value="Unassembled WGS sequence"/>
</dbReference>
<dbReference type="EMBL" id="AGYR01000007">
    <property type="protein sequence ID" value="ENZ18784.1"/>
    <property type="molecule type" value="Genomic_DNA"/>
</dbReference>
<evidence type="ECO:0000313" key="1">
    <source>
        <dbReference type="EMBL" id="ENZ18784.1"/>
    </source>
</evidence>
<dbReference type="SUPFAM" id="SSF64518">
    <property type="entry name" value="Phase 1 flagellin"/>
    <property type="match status" value="1"/>
</dbReference>
<dbReference type="HOGENOM" id="CLU_672395_0_0_9"/>
<evidence type="ECO:0008006" key="3">
    <source>
        <dbReference type="Google" id="ProtNLM"/>
    </source>
</evidence>
<proteinExistence type="predicted"/>
<dbReference type="RefSeq" id="WP_002584082.1">
    <property type="nucleotide sequence ID" value="NZ_KB850998.1"/>
</dbReference>
<dbReference type="Gene3D" id="1.20.1330.10">
    <property type="entry name" value="f41 fragment of flagellin, N-terminal domain"/>
    <property type="match status" value="1"/>
</dbReference>
<evidence type="ECO:0000313" key="2">
    <source>
        <dbReference type="Proteomes" id="UP000013085"/>
    </source>
</evidence>
<protein>
    <recommendedName>
        <fullName evidence="3">Flagellar hook-basal body protein</fullName>
    </recommendedName>
</protein>
<comment type="caution">
    <text evidence="1">The sequence shown here is derived from an EMBL/GenBank/DDBJ whole genome shotgun (WGS) entry which is preliminary data.</text>
</comment>
<reference evidence="1 2" key="1">
    <citation type="submission" date="2013-01" db="EMBL/GenBank/DDBJ databases">
        <title>The Genome Sequence of Clostridium clostridioforme 90A8.</title>
        <authorList>
            <consortium name="The Broad Institute Genome Sequencing Platform"/>
            <person name="Earl A."/>
            <person name="Ward D."/>
            <person name="Feldgarden M."/>
            <person name="Gevers D."/>
            <person name="Courvalin P."/>
            <person name="Lambert T."/>
            <person name="Walker B."/>
            <person name="Young S.K."/>
            <person name="Zeng Q."/>
            <person name="Gargeya S."/>
            <person name="Fitzgerald M."/>
            <person name="Haas B."/>
            <person name="Abouelleil A."/>
            <person name="Alvarado L."/>
            <person name="Arachchi H.M."/>
            <person name="Berlin A.M."/>
            <person name="Chapman S.B."/>
            <person name="Dewar J."/>
            <person name="Goldberg J."/>
            <person name="Griggs A."/>
            <person name="Gujja S."/>
            <person name="Hansen M."/>
            <person name="Howarth C."/>
            <person name="Imamovic A."/>
            <person name="Larimer J."/>
            <person name="McCowan C."/>
            <person name="Murphy C."/>
            <person name="Neiman D."/>
            <person name="Pearson M."/>
            <person name="Priest M."/>
            <person name="Roberts A."/>
            <person name="Saif S."/>
            <person name="Shea T."/>
            <person name="Sisk P."/>
            <person name="Sykes S."/>
            <person name="Wortman J."/>
            <person name="Nusbaum C."/>
            <person name="Birren B."/>
        </authorList>
    </citation>
    <scope>NUCLEOTIDE SEQUENCE [LARGE SCALE GENOMIC DNA]</scope>
    <source>
        <strain evidence="1 2">90A8</strain>
    </source>
</reference>
<organism evidence="1 2">
    <name type="scientific">[Clostridium] clostridioforme 90A8</name>
    <dbReference type="NCBI Taxonomy" id="999408"/>
    <lineage>
        <taxon>Bacteria</taxon>
        <taxon>Bacillati</taxon>
        <taxon>Bacillota</taxon>
        <taxon>Clostridia</taxon>
        <taxon>Lachnospirales</taxon>
        <taxon>Lachnospiraceae</taxon>
        <taxon>Enterocloster</taxon>
    </lineage>
</organism>
<sequence length="377" mass="41931">MRTTTMRITNTTINRNFTRSINDVHDRLIKSINKVGSGKAYEAAADNPLAYYEGKKIDGQYSDVMSKLSLVTDVKNRLYQQELGARSIQKTLSEAKTRVQYILSDSNNEKMSTVGTVKDDLLQKQQSMVNDLNAQYQNFYIYGGNDISTAPFSLSSDGKTLTFSHQFAGEDTPTEMKMTLEKQADGSYQYEFDGDTLNNMLRAMKEQGRVDVGYGTISDKSTLLDTYTGGLNLLTGLNSDAVNTMSEADALKAIEDRMNKSPVGLLGRAAAALSDYEAGGDKGEFSSALGDIMDCMTATEHYVTTVYSDLGNKYSLLETTADKLTSMKQNLTEQYKDKLGADPYEAILDMYNQQYSYSCAQRVSSYLMQSSLFDFMR</sequence>
<dbReference type="AlphaFoldDB" id="A0A0E2HT56"/>
<dbReference type="GeneID" id="57964519"/>